<sequence>MCRLLGHAPNARPFGKGIRFLSKSDVEFRMVLRYLQAAAWRDHQVAWFCYALETEKLIKVGIRGLPVDTAPDMILAALQELEFPAEYVRHIPPSKKVNPAACFMPSLDI</sequence>
<protein>
    <submittedName>
        <fullName evidence="1">Uncharacterized protein</fullName>
    </submittedName>
</protein>
<comment type="caution">
    <text evidence="1">The sequence shown here is derived from an EMBL/GenBank/DDBJ whole genome shotgun (WGS) entry which is preliminary data.</text>
</comment>
<organism evidence="1 2">
    <name type="scientific">Eumeta variegata</name>
    <name type="common">Bagworm moth</name>
    <name type="synonym">Eumeta japonica</name>
    <dbReference type="NCBI Taxonomy" id="151549"/>
    <lineage>
        <taxon>Eukaryota</taxon>
        <taxon>Metazoa</taxon>
        <taxon>Ecdysozoa</taxon>
        <taxon>Arthropoda</taxon>
        <taxon>Hexapoda</taxon>
        <taxon>Insecta</taxon>
        <taxon>Pterygota</taxon>
        <taxon>Neoptera</taxon>
        <taxon>Endopterygota</taxon>
        <taxon>Lepidoptera</taxon>
        <taxon>Glossata</taxon>
        <taxon>Ditrysia</taxon>
        <taxon>Tineoidea</taxon>
        <taxon>Psychidae</taxon>
        <taxon>Oiketicinae</taxon>
        <taxon>Eumeta</taxon>
    </lineage>
</organism>
<dbReference type="OrthoDB" id="7489730at2759"/>
<proteinExistence type="predicted"/>
<keyword evidence="2" id="KW-1185">Reference proteome</keyword>
<evidence type="ECO:0000313" key="1">
    <source>
        <dbReference type="EMBL" id="GBP52033.1"/>
    </source>
</evidence>
<dbReference type="AlphaFoldDB" id="A0A4C1WLY6"/>
<evidence type="ECO:0000313" key="2">
    <source>
        <dbReference type="Proteomes" id="UP000299102"/>
    </source>
</evidence>
<dbReference type="Proteomes" id="UP000299102">
    <property type="component" value="Unassembled WGS sequence"/>
</dbReference>
<dbReference type="EMBL" id="BGZK01000594">
    <property type="protein sequence ID" value="GBP52033.1"/>
    <property type="molecule type" value="Genomic_DNA"/>
</dbReference>
<reference evidence="1 2" key="1">
    <citation type="journal article" date="2019" name="Commun. Biol.">
        <title>The bagworm genome reveals a unique fibroin gene that provides high tensile strength.</title>
        <authorList>
            <person name="Kono N."/>
            <person name="Nakamura H."/>
            <person name="Ohtoshi R."/>
            <person name="Tomita M."/>
            <person name="Numata K."/>
            <person name="Arakawa K."/>
        </authorList>
    </citation>
    <scope>NUCLEOTIDE SEQUENCE [LARGE SCALE GENOMIC DNA]</scope>
</reference>
<gene>
    <name evidence="1" type="ORF">EVAR_97503_1</name>
</gene>
<accession>A0A4C1WLY6</accession>
<name>A0A4C1WLY6_EUMVA</name>